<evidence type="ECO:0000313" key="8">
    <source>
        <dbReference type="EMBL" id="SEF76188.1"/>
    </source>
</evidence>
<dbReference type="GO" id="GO:0016020">
    <property type="term" value="C:membrane"/>
    <property type="evidence" value="ECO:0007669"/>
    <property type="project" value="UniProtKB-SubCell"/>
</dbReference>
<keyword evidence="3 7" id="KW-0812">Transmembrane</keyword>
<dbReference type="InterPro" id="IPR007156">
    <property type="entry name" value="MamQ_LemA"/>
</dbReference>
<keyword evidence="6" id="KW-0175">Coiled coil</keyword>
<keyword evidence="4 7" id="KW-1133">Transmembrane helix</keyword>
<reference evidence="8 9" key="1">
    <citation type="submission" date="2016-10" db="EMBL/GenBank/DDBJ databases">
        <authorList>
            <person name="Varghese N."/>
            <person name="Submissions S."/>
        </authorList>
    </citation>
    <scope>NUCLEOTIDE SEQUENCE [LARGE SCALE GENOMIC DNA]</scope>
    <source>
        <strain evidence="8 9">DSM 29073</strain>
    </source>
</reference>
<evidence type="ECO:0000256" key="7">
    <source>
        <dbReference type="SAM" id="Phobius"/>
    </source>
</evidence>
<dbReference type="PANTHER" id="PTHR34478">
    <property type="entry name" value="PROTEIN LEMA"/>
    <property type="match status" value="1"/>
</dbReference>
<organism evidence="8 9">
    <name type="scientific">Parabacteroides chinchillae</name>
    <dbReference type="NCBI Taxonomy" id="871327"/>
    <lineage>
        <taxon>Bacteria</taxon>
        <taxon>Pseudomonadati</taxon>
        <taxon>Bacteroidota</taxon>
        <taxon>Bacteroidia</taxon>
        <taxon>Bacteroidales</taxon>
        <taxon>Tannerellaceae</taxon>
        <taxon>Parabacteroides</taxon>
    </lineage>
</organism>
<dbReference type="EMBL" id="FNVS01000006">
    <property type="protein sequence ID" value="SEF76188.1"/>
    <property type="molecule type" value="Genomic_DNA"/>
</dbReference>
<keyword evidence="5 7" id="KW-0472">Membrane</keyword>
<evidence type="ECO:0000256" key="6">
    <source>
        <dbReference type="SAM" id="Coils"/>
    </source>
</evidence>
<name>A0A8G2BVQ1_9BACT</name>
<keyword evidence="9" id="KW-1185">Reference proteome</keyword>
<dbReference type="AlphaFoldDB" id="A0A8G2BVQ1"/>
<dbReference type="SUPFAM" id="SSF140478">
    <property type="entry name" value="LemA-like"/>
    <property type="match status" value="1"/>
</dbReference>
<evidence type="ECO:0000256" key="1">
    <source>
        <dbReference type="ARBA" id="ARBA00004167"/>
    </source>
</evidence>
<dbReference type="RefSeq" id="WP_200817944.1">
    <property type="nucleotide sequence ID" value="NZ_FNVS01000006.1"/>
</dbReference>
<evidence type="ECO:0000256" key="2">
    <source>
        <dbReference type="ARBA" id="ARBA00008854"/>
    </source>
</evidence>
<dbReference type="PANTHER" id="PTHR34478:SF1">
    <property type="entry name" value="PROTEIN LEMA"/>
    <property type="match status" value="1"/>
</dbReference>
<dbReference type="InterPro" id="IPR023353">
    <property type="entry name" value="LemA-like_dom_sf"/>
</dbReference>
<feature type="transmembrane region" description="Helical" evidence="7">
    <location>
        <begin position="6"/>
        <end position="25"/>
    </location>
</feature>
<evidence type="ECO:0000256" key="3">
    <source>
        <dbReference type="ARBA" id="ARBA00022692"/>
    </source>
</evidence>
<dbReference type="Proteomes" id="UP000236725">
    <property type="component" value="Unassembled WGS sequence"/>
</dbReference>
<evidence type="ECO:0000256" key="4">
    <source>
        <dbReference type="ARBA" id="ARBA00022989"/>
    </source>
</evidence>
<dbReference type="Pfam" id="PF04011">
    <property type="entry name" value="LemA"/>
    <property type="match status" value="1"/>
</dbReference>
<feature type="coiled-coil region" evidence="6">
    <location>
        <begin position="117"/>
        <end position="144"/>
    </location>
</feature>
<dbReference type="Gene3D" id="1.20.1440.20">
    <property type="entry name" value="LemA-like domain"/>
    <property type="match status" value="1"/>
</dbReference>
<accession>A0A8G2BVQ1</accession>
<comment type="subcellular location">
    <subcellularLocation>
        <location evidence="1">Membrane</location>
        <topology evidence="1">Single-pass membrane protein</topology>
    </subcellularLocation>
</comment>
<comment type="similarity">
    <text evidence="2">Belongs to the LemA family.</text>
</comment>
<gene>
    <name evidence="8" type="ORF">SAMN05444001_10693</name>
</gene>
<evidence type="ECO:0000256" key="5">
    <source>
        <dbReference type="ARBA" id="ARBA00023136"/>
    </source>
</evidence>
<sequence>MSATTLSILCTIVVVLICTFIYNSLIGKRNQAENAFATIDVMLKKRYDLIPSLVTVVKQYAAHEKELFAQIAETRSKNYADMSDSDKMELDKSFGQASEKLMIIAESYPELKASDNFMQLQRAINETEEQLSAARRAYNAAVTDYNNKVESFPSNLIAGLFKFSRKNVYTYNHE</sequence>
<protein>
    <submittedName>
        <fullName evidence="8">LemA protein</fullName>
    </submittedName>
</protein>
<comment type="caution">
    <text evidence="8">The sequence shown here is derived from an EMBL/GenBank/DDBJ whole genome shotgun (WGS) entry which is preliminary data.</text>
</comment>
<evidence type="ECO:0000313" key="9">
    <source>
        <dbReference type="Proteomes" id="UP000236725"/>
    </source>
</evidence>
<proteinExistence type="inferred from homology"/>